<accession>A0A699X1T7</accession>
<sequence>KTRPHGGPRFDFPLRSCHGAPSQCSLWRKRKPHQRRAEQRGAAGAGWAAGPRAAARWGGRAIEPSPAGAAPGLAGRPWCAAPGP</sequence>
<feature type="compositionally biased region" description="Low complexity" evidence="1">
    <location>
        <begin position="40"/>
        <end position="77"/>
    </location>
</feature>
<feature type="region of interest" description="Disordered" evidence="1">
    <location>
        <begin position="21"/>
        <end position="84"/>
    </location>
</feature>
<reference evidence="2" key="1">
    <citation type="journal article" date="2019" name="Sci. Rep.">
        <title>Draft genome of Tanacetum cinerariifolium, the natural source of mosquito coil.</title>
        <authorList>
            <person name="Yamashiro T."/>
            <person name="Shiraishi A."/>
            <person name="Satake H."/>
            <person name="Nakayama K."/>
        </authorList>
    </citation>
    <scope>NUCLEOTIDE SEQUENCE</scope>
</reference>
<organism evidence="2">
    <name type="scientific">Tanacetum cinerariifolium</name>
    <name type="common">Dalmatian daisy</name>
    <name type="synonym">Chrysanthemum cinerariifolium</name>
    <dbReference type="NCBI Taxonomy" id="118510"/>
    <lineage>
        <taxon>Eukaryota</taxon>
        <taxon>Viridiplantae</taxon>
        <taxon>Streptophyta</taxon>
        <taxon>Embryophyta</taxon>
        <taxon>Tracheophyta</taxon>
        <taxon>Spermatophyta</taxon>
        <taxon>Magnoliopsida</taxon>
        <taxon>eudicotyledons</taxon>
        <taxon>Gunneridae</taxon>
        <taxon>Pentapetalae</taxon>
        <taxon>asterids</taxon>
        <taxon>campanulids</taxon>
        <taxon>Asterales</taxon>
        <taxon>Asteraceae</taxon>
        <taxon>Asteroideae</taxon>
        <taxon>Anthemideae</taxon>
        <taxon>Anthemidinae</taxon>
        <taxon>Tanacetum</taxon>
    </lineage>
</organism>
<dbReference type="EMBL" id="BKCJ011764871">
    <property type="protein sequence ID" value="GFD51041.1"/>
    <property type="molecule type" value="Genomic_DNA"/>
</dbReference>
<feature type="non-terminal residue" evidence="2">
    <location>
        <position position="1"/>
    </location>
</feature>
<gene>
    <name evidence="2" type="ORF">Tci_923010</name>
</gene>
<evidence type="ECO:0000256" key="1">
    <source>
        <dbReference type="SAM" id="MobiDB-lite"/>
    </source>
</evidence>
<comment type="caution">
    <text evidence="2">The sequence shown here is derived from an EMBL/GenBank/DDBJ whole genome shotgun (WGS) entry which is preliminary data.</text>
</comment>
<protein>
    <submittedName>
        <fullName evidence="2">Uncharacterized protein</fullName>
    </submittedName>
</protein>
<evidence type="ECO:0000313" key="2">
    <source>
        <dbReference type="EMBL" id="GFD51041.1"/>
    </source>
</evidence>
<feature type="non-terminal residue" evidence="2">
    <location>
        <position position="84"/>
    </location>
</feature>
<proteinExistence type="predicted"/>
<name>A0A699X1T7_TANCI</name>
<dbReference type="AlphaFoldDB" id="A0A699X1T7"/>